<dbReference type="Gene3D" id="3.30.420.40">
    <property type="match status" value="2"/>
</dbReference>
<dbReference type="PANTHER" id="PTHR10196:SF93">
    <property type="entry name" value="L-RHAMNULOKINASE"/>
    <property type="match status" value="1"/>
</dbReference>
<gene>
    <name evidence="10" type="ORF">HMPREF9446_03366</name>
</gene>
<dbReference type="STRING" id="763034.HMPREF9446_03366"/>
<organism evidence="10 11">
    <name type="scientific">Bacteroides fluxus YIT 12057</name>
    <dbReference type="NCBI Taxonomy" id="763034"/>
    <lineage>
        <taxon>Bacteria</taxon>
        <taxon>Pseudomonadati</taxon>
        <taxon>Bacteroidota</taxon>
        <taxon>Bacteroidia</taxon>
        <taxon>Bacteroidales</taxon>
        <taxon>Bacteroidaceae</taxon>
        <taxon>Bacteroides</taxon>
    </lineage>
</organism>
<dbReference type="GO" id="GO:0006071">
    <property type="term" value="P:glycerol metabolic process"/>
    <property type="evidence" value="ECO:0007669"/>
    <property type="project" value="TreeGrafter"/>
</dbReference>
<dbReference type="HOGENOM" id="CLU_039395_0_1_10"/>
<protein>
    <submittedName>
        <fullName evidence="10">Putative rhamnulokinase</fullName>
    </submittedName>
</protein>
<evidence type="ECO:0000313" key="10">
    <source>
        <dbReference type="EMBL" id="EGF52155.1"/>
    </source>
</evidence>
<dbReference type="PANTHER" id="PTHR10196">
    <property type="entry name" value="SUGAR KINASE"/>
    <property type="match status" value="1"/>
</dbReference>
<dbReference type="InterPro" id="IPR018485">
    <property type="entry name" value="FGGY_C"/>
</dbReference>
<comment type="caution">
    <text evidence="10">The sequence shown here is derived from an EMBL/GenBank/DDBJ whole genome shotgun (WGS) entry which is preliminary data.</text>
</comment>
<evidence type="ECO:0000256" key="4">
    <source>
        <dbReference type="ARBA" id="ARBA00022777"/>
    </source>
</evidence>
<evidence type="ECO:0000256" key="5">
    <source>
        <dbReference type="ARBA" id="ARBA00022840"/>
    </source>
</evidence>
<dbReference type="EMBL" id="AFBN01000096">
    <property type="protein sequence ID" value="EGF52155.1"/>
    <property type="molecule type" value="Genomic_DNA"/>
</dbReference>
<keyword evidence="11" id="KW-1185">Reference proteome</keyword>
<evidence type="ECO:0000256" key="2">
    <source>
        <dbReference type="ARBA" id="ARBA00022679"/>
    </source>
</evidence>
<evidence type="ECO:0000259" key="9">
    <source>
        <dbReference type="Pfam" id="PF02782"/>
    </source>
</evidence>
<feature type="domain" description="Carbohydrate kinase FGGY C-terminal" evidence="9">
    <location>
        <begin position="296"/>
        <end position="484"/>
    </location>
</feature>
<dbReference type="GO" id="GO:0019301">
    <property type="term" value="P:rhamnose catabolic process"/>
    <property type="evidence" value="ECO:0007669"/>
    <property type="project" value="InterPro"/>
</dbReference>
<reference evidence="10 11" key="1">
    <citation type="submission" date="2011-02" db="EMBL/GenBank/DDBJ databases">
        <authorList>
            <person name="Weinstock G."/>
            <person name="Sodergren E."/>
            <person name="Clifton S."/>
            <person name="Fulton L."/>
            <person name="Fulton B."/>
            <person name="Courtney L."/>
            <person name="Fronick C."/>
            <person name="Harrison M."/>
            <person name="Strong C."/>
            <person name="Farmer C."/>
            <person name="Delahaunty K."/>
            <person name="Markovic C."/>
            <person name="Hall O."/>
            <person name="Minx P."/>
            <person name="Tomlinson C."/>
            <person name="Mitreva M."/>
            <person name="Hou S."/>
            <person name="Chen J."/>
            <person name="Wollam A."/>
            <person name="Pepin K.H."/>
            <person name="Johnson M."/>
            <person name="Bhonagiri V."/>
            <person name="Zhang X."/>
            <person name="Suruliraj S."/>
            <person name="Warren W."/>
            <person name="Chinwalla A."/>
            <person name="Mardis E.R."/>
            <person name="Wilson R.K."/>
        </authorList>
    </citation>
    <scope>NUCLEOTIDE SEQUENCE [LARGE SCALE GENOMIC DNA]</scope>
    <source>
        <strain evidence="10 11">YIT 12057</strain>
    </source>
</reference>
<evidence type="ECO:0000259" key="8">
    <source>
        <dbReference type="Pfam" id="PF00370"/>
    </source>
</evidence>
<dbReference type="AlphaFoldDB" id="F3PX76"/>
<accession>F3PX76</accession>
<dbReference type="GO" id="GO:0005524">
    <property type="term" value="F:ATP binding"/>
    <property type="evidence" value="ECO:0007669"/>
    <property type="project" value="UniProtKB-KW"/>
</dbReference>
<dbReference type="InterPro" id="IPR000577">
    <property type="entry name" value="Carb_kinase_FGGY"/>
</dbReference>
<dbReference type="GO" id="GO:0004370">
    <property type="term" value="F:glycerol kinase activity"/>
    <property type="evidence" value="ECO:0007669"/>
    <property type="project" value="TreeGrafter"/>
</dbReference>
<dbReference type="InterPro" id="IPR043129">
    <property type="entry name" value="ATPase_NBD"/>
</dbReference>
<proteinExistence type="inferred from homology"/>
<dbReference type="CDD" id="cd07771">
    <property type="entry name" value="ASKHA_NBD_FGGY_RhaB-like"/>
    <property type="match status" value="1"/>
</dbReference>
<dbReference type="SUPFAM" id="SSF53067">
    <property type="entry name" value="Actin-like ATPase domain"/>
    <property type="match status" value="2"/>
</dbReference>
<dbReference type="Pfam" id="PF02782">
    <property type="entry name" value="FGGY_C"/>
    <property type="match status" value="1"/>
</dbReference>
<dbReference type="PIRSF" id="PIRSF000538">
    <property type="entry name" value="GlpK"/>
    <property type="match status" value="1"/>
</dbReference>
<evidence type="ECO:0000256" key="7">
    <source>
        <dbReference type="ARBA" id="ARBA00023308"/>
    </source>
</evidence>
<feature type="domain" description="Carbohydrate kinase FGGY N-terminal" evidence="8">
    <location>
        <begin position="46"/>
        <end position="285"/>
    </location>
</feature>
<evidence type="ECO:0000256" key="6">
    <source>
        <dbReference type="ARBA" id="ARBA00023157"/>
    </source>
</evidence>
<dbReference type="Proteomes" id="UP000003416">
    <property type="component" value="Unassembled WGS sequence"/>
</dbReference>
<sequence>MIPLFPRIVKSDTLSVKISTEGRGAIPYFCIIKLRLKLITMKQCFFAVDLGATSGRTILGTFTSNGLEMEEVNRFPNRLIETGGHFYWDIYELYRHIIEGLKKAARMEDVEITSIGIDTWGVDFVCVGRDGAFLRLPYSYRDPHTAGGPDAFFTRVPRKSVYEWTGIQVMNFNSLFQMDTLRRNHDSAWEAADKLLFMPDALSYMLTGEMVTEYTIASTAQLVNARTRRLEDSLLRELGLTQAHFGRFVYPGEKVGVLTPEVQRMTGLGAVPVIAVAGHDTASAVAAVPAMNRNFAYLSSGTWSLMGVEADVPVINKETENLNFTNEGGVENTIRLLKNICGMWLLERCRASWEETSYPELIAEANACEPFRSLINPDDPLFANPSDMEQAIKTYCSDHRQSIPGTRGQIVRCIFESLALRYRQVLDNLRSLSPRPIEALHVIGGGSRNDLLNQWTANAVGIPVIAGPSEATGIGNVMIQALAAGTAKDIASMRQLINRSIPLKTFLPEDAEVWDAAYLHFKQLTANNS</sequence>
<dbReference type="eggNOG" id="COG1070">
    <property type="taxonomic scope" value="Bacteria"/>
</dbReference>
<keyword evidence="6" id="KW-1015">Disulfide bond</keyword>
<dbReference type="InterPro" id="IPR013449">
    <property type="entry name" value="Rhamnulokinase"/>
</dbReference>
<keyword evidence="4 10" id="KW-0418">Kinase</keyword>
<evidence type="ECO:0000313" key="11">
    <source>
        <dbReference type="Proteomes" id="UP000003416"/>
    </source>
</evidence>
<keyword evidence="5" id="KW-0067">ATP-binding</keyword>
<evidence type="ECO:0000256" key="3">
    <source>
        <dbReference type="ARBA" id="ARBA00022741"/>
    </source>
</evidence>
<keyword evidence="2" id="KW-0808">Transferase</keyword>
<dbReference type="Pfam" id="PF00370">
    <property type="entry name" value="FGGY_N"/>
    <property type="match status" value="1"/>
</dbReference>
<dbReference type="InterPro" id="IPR018484">
    <property type="entry name" value="FGGY_N"/>
</dbReference>
<dbReference type="GO" id="GO:0005829">
    <property type="term" value="C:cytosol"/>
    <property type="evidence" value="ECO:0007669"/>
    <property type="project" value="TreeGrafter"/>
</dbReference>
<evidence type="ECO:0000256" key="1">
    <source>
        <dbReference type="ARBA" id="ARBA00009156"/>
    </source>
</evidence>
<keyword evidence="3" id="KW-0547">Nucleotide-binding</keyword>
<comment type="similarity">
    <text evidence="1">Belongs to the FGGY kinase family.</text>
</comment>
<keyword evidence="7" id="KW-0684">Rhamnose metabolism</keyword>
<dbReference type="GO" id="GO:0008993">
    <property type="term" value="F:rhamnulokinase activity"/>
    <property type="evidence" value="ECO:0007669"/>
    <property type="project" value="InterPro"/>
</dbReference>
<dbReference type="FunFam" id="3.30.420.40:FF:000073">
    <property type="entry name" value="Rhamnulokinase"/>
    <property type="match status" value="1"/>
</dbReference>
<name>F3PX76_9BACE</name>